<protein>
    <submittedName>
        <fullName evidence="2">DUF4469 domain-containing protein</fullName>
    </submittedName>
</protein>
<feature type="domain" description="DUF4469" evidence="1">
    <location>
        <begin position="18"/>
        <end position="104"/>
    </location>
</feature>
<dbReference type="RefSeq" id="WP_005819609.1">
    <property type="nucleotide sequence ID" value="NZ_JAGJHH010000002.1"/>
</dbReference>
<evidence type="ECO:0000259" key="1">
    <source>
        <dbReference type="Pfam" id="PF14734"/>
    </source>
</evidence>
<name>A0A413JVX2_BACFG</name>
<proteinExistence type="predicted"/>
<dbReference type="AlphaFoldDB" id="A0A413JVX2"/>
<evidence type="ECO:0000313" key="3">
    <source>
        <dbReference type="Proteomes" id="UP000284614"/>
    </source>
</evidence>
<organism evidence="2 3">
    <name type="scientific">Bacteroides fragilis</name>
    <dbReference type="NCBI Taxonomy" id="817"/>
    <lineage>
        <taxon>Bacteria</taxon>
        <taxon>Pseudomonadati</taxon>
        <taxon>Bacteroidota</taxon>
        <taxon>Bacteroidia</taxon>
        <taxon>Bacteroidales</taxon>
        <taxon>Bacteroidaceae</taxon>
        <taxon>Bacteroides</taxon>
    </lineage>
</organism>
<dbReference type="Proteomes" id="UP000284614">
    <property type="component" value="Unassembled WGS sequence"/>
</dbReference>
<reference evidence="2 3" key="1">
    <citation type="submission" date="2018-08" db="EMBL/GenBank/DDBJ databases">
        <title>A genome reference for cultivated species of the human gut microbiota.</title>
        <authorList>
            <person name="Zou Y."/>
            <person name="Xue W."/>
            <person name="Luo G."/>
        </authorList>
    </citation>
    <scope>NUCLEOTIDE SEQUENCE [LARGE SCALE GENOMIC DNA]</scope>
    <source>
        <strain evidence="2 3">OF01-1</strain>
    </source>
</reference>
<gene>
    <name evidence="2" type="ORF">DXA27_16015</name>
</gene>
<dbReference type="InterPro" id="IPR027824">
    <property type="entry name" value="DUF4469"/>
</dbReference>
<sequence>MIEIRKIEEIRRGVDIPEITAIYDPLSGKRDGTITPMAPVVVSGSNFSHYQEDCRLCLVAEKKPVEVIEIKLVYTYSDKKVIVAIPELKPGEYRPAVRLKEGKGEVYVLPALWMVRGRWRK</sequence>
<dbReference type="Gene3D" id="2.70.50.70">
    <property type="match status" value="1"/>
</dbReference>
<evidence type="ECO:0000313" key="2">
    <source>
        <dbReference type="EMBL" id="RGY67329.1"/>
    </source>
</evidence>
<dbReference type="EMBL" id="QSDG01000015">
    <property type="protein sequence ID" value="RGY67329.1"/>
    <property type="molecule type" value="Genomic_DNA"/>
</dbReference>
<accession>A0A413JVX2</accession>
<dbReference type="Pfam" id="PF14734">
    <property type="entry name" value="DUF4469"/>
    <property type="match status" value="1"/>
</dbReference>
<comment type="caution">
    <text evidence="2">The sequence shown here is derived from an EMBL/GenBank/DDBJ whole genome shotgun (WGS) entry which is preliminary data.</text>
</comment>